<dbReference type="EMBL" id="LASV01000077">
    <property type="protein sequence ID" value="KKA24030.1"/>
    <property type="molecule type" value="Genomic_DNA"/>
</dbReference>
<dbReference type="GeneID" id="25314302"/>
<proteinExistence type="predicted"/>
<sequence>MTIVQGRFPTLIRRIQSQQPARSKFQLPTPDASQAVHRNVSPVALNGLICGSSTASASTTRPICHRLQLHSTRPALPVECGPVPSKAEIWGRTKDQITRSSTVHTSAVRKGNTLSVVLSVPPVDHTGDRVSVSHESTTYLGGGQGSSSAKLLPRYGERRSAVCHRRSVLFGNDPAGGDEPWHDDRLE</sequence>
<comment type="caution">
    <text evidence="1">The sequence shown here is derived from an EMBL/GenBank/DDBJ whole genome shotgun (WGS) entry which is preliminary data.</text>
</comment>
<accession>A0A0F4Z0Y0</accession>
<dbReference type="Proteomes" id="UP000053958">
    <property type="component" value="Unassembled WGS sequence"/>
</dbReference>
<reference evidence="1 2" key="1">
    <citation type="submission" date="2015-04" db="EMBL/GenBank/DDBJ databases">
        <authorList>
            <person name="Heijne W.H."/>
            <person name="Fedorova N.D."/>
            <person name="Nierman W.C."/>
            <person name="Vollebregt A.W."/>
            <person name="Zhao Z."/>
            <person name="Wu L."/>
            <person name="Kumar M."/>
            <person name="Stam H."/>
            <person name="van den Berg M.A."/>
            <person name="Pel H.J."/>
        </authorList>
    </citation>
    <scope>NUCLEOTIDE SEQUENCE [LARGE SCALE GENOMIC DNA]</scope>
    <source>
        <strain evidence="1 2">CBS 393.64</strain>
    </source>
</reference>
<dbReference type="RefSeq" id="XP_013330642.1">
    <property type="nucleotide sequence ID" value="XM_013475188.1"/>
</dbReference>
<evidence type="ECO:0000313" key="2">
    <source>
        <dbReference type="Proteomes" id="UP000053958"/>
    </source>
</evidence>
<evidence type="ECO:0000313" key="1">
    <source>
        <dbReference type="EMBL" id="KKA24030.1"/>
    </source>
</evidence>
<name>A0A0F4Z0Y0_RASE3</name>
<keyword evidence="2" id="KW-1185">Reference proteome</keyword>
<protein>
    <submittedName>
        <fullName evidence="1">Uncharacterized protein</fullName>
    </submittedName>
</protein>
<dbReference type="AlphaFoldDB" id="A0A0F4Z0Y0"/>
<organism evidence="1 2">
    <name type="scientific">Rasamsonia emersonii (strain ATCC 16479 / CBS 393.64 / IMI 116815)</name>
    <dbReference type="NCBI Taxonomy" id="1408163"/>
    <lineage>
        <taxon>Eukaryota</taxon>
        <taxon>Fungi</taxon>
        <taxon>Dikarya</taxon>
        <taxon>Ascomycota</taxon>
        <taxon>Pezizomycotina</taxon>
        <taxon>Eurotiomycetes</taxon>
        <taxon>Eurotiomycetidae</taxon>
        <taxon>Eurotiales</taxon>
        <taxon>Trichocomaceae</taxon>
        <taxon>Rasamsonia</taxon>
    </lineage>
</organism>
<gene>
    <name evidence="1" type="ORF">T310_1951</name>
</gene>